<dbReference type="OrthoDB" id="2299604at2759"/>
<dbReference type="AlphaFoldDB" id="A0A8H7V5P9"/>
<organism evidence="1 2">
    <name type="scientific">Mucor saturninus</name>
    <dbReference type="NCBI Taxonomy" id="64648"/>
    <lineage>
        <taxon>Eukaryota</taxon>
        <taxon>Fungi</taxon>
        <taxon>Fungi incertae sedis</taxon>
        <taxon>Mucoromycota</taxon>
        <taxon>Mucoromycotina</taxon>
        <taxon>Mucoromycetes</taxon>
        <taxon>Mucorales</taxon>
        <taxon>Mucorineae</taxon>
        <taxon>Mucoraceae</taxon>
        <taxon>Mucor</taxon>
    </lineage>
</organism>
<name>A0A8H7V5P9_9FUNG</name>
<reference evidence="1" key="1">
    <citation type="submission" date="2020-12" db="EMBL/GenBank/DDBJ databases">
        <title>Metabolic potential, ecology and presence of endohyphal bacteria is reflected in genomic diversity of Mucoromycotina.</title>
        <authorList>
            <person name="Muszewska A."/>
            <person name="Okrasinska A."/>
            <person name="Steczkiewicz K."/>
            <person name="Drgas O."/>
            <person name="Orlowska M."/>
            <person name="Perlinska-Lenart U."/>
            <person name="Aleksandrzak-Piekarczyk T."/>
            <person name="Szatraj K."/>
            <person name="Zielenkiewicz U."/>
            <person name="Pilsyk S."/>
            <person name="Malc E."/>
            <person name="Mieczkowski P."/>
            <person name="Kruszewska J.S."/>
            <person name="Biernat P."/>
            <person name="Pawlowska J."/>
        </authorList>
    </citation>
    <scope>NUCLEOTIDE SEQUENCE</scope>
    <source>
        <strain evidence="1">WA0000017839</strain>
    </source>
</reference>
<evidence type="ECO:0000313" key="2">
    <source>
        <dbReference type="Proteomes" id="UP000603453"/>
    </source>
</evidence>
<dbReference type="Proteomes" id="UP000603453">
    <property type="component" value="Unassembled WGS sequence"/>
</dbReference>
<sequence>MLVAGIEPASTRPQHDVLPLYYTSLLYFVKPMIVDEPDVLESHVTLRTNLTEPINDMDMDMPLE</sequence>
<dbReference type="EMBL" id="JAEPRD010000045">
    <property type="protein sequence ID" value="KAG2204368.1"/>
    <property type="molecule type" value="Genomic_DNA"/>
</dbReference>
<evidence type="ECO:0000313" key="1">
    <source>
        <dbReference type="EMBL" id="KAG2204368.1"/>
    </source>
</evidence>
<gene>
    <name evidence="1" type="ORF">INT47_009410</name>
</gene>
<proteinExistence type="predicted"/>
<feature type="non-terminal residue" evidence="1">
    <location>
        <position position="64"/>
    </location>
</feature>
<accession>A0A8H7V5P9</accession>
<comment type="caution">
    <text evidence="1">The sequence shown here is derived from an EMBL/GenBank/DDBJ whole genome shotgun (WGS) entry which is preliminary data.</text>
</comment>
<protein>
    <submittedName>
        <fullName evidence="1">Uncharacterized protein</fullName>
    </submittedName>
</protein>
<keyword evidence="2" id="KW-1185">Reference proteome</keyword>